<dbReference type="EMBL" id="SVAF01000015">
    <property type="protein sequence ID" value="MBE6164957.1"/>
    <property type="molecule type" value="Genomic_DNA"/>
</dbReference>
<name>A0A928AB75_9STRE</name>
<reference evidence="1" key="1">
    <citation type="submission" date="2019-04" db="EMBL/GenBank/DDBJ databases">
        <title>Evolution of Biomass-Degrading Anaerobic Consortia Revealed by Metagenomics.</title>
        <authorList>
            <person name="Peng X."/>
        </authorList>
    </citation>
    <scope>NUCLEOTIDE SEQUENCE</scope>
    <source>
        <strain evidence="1">SIG195</strain>
    </source>
</reference>
<sequence>MENKIFCNTTQFIYNQILDAVDKYKSEKKIAAYELLYVKENGGGNYEPYYGNTIKAATQSMSRILNRKIQMTDTQFNIIAKNMKKTKWELLFGITEDKKTNNELMYDISYNFKFIFNKILEEAFVSNEYFEDVVDLLKDSVPFAIFLLNSKPKFDVDVYLDNDEYEKISTYENSKVEREKMLRNPEFAEIFWNATVRLLNNIDIFLCDEKNYYTKNFATISVEFLKKQKKLLFDLNKTLEKYFIFCKKEFFKSFTPSTKNNSYGLLAFNLLEQEVFNPSQDYATEMKIFNDKKGDLIEDEKVEGMWKKRKQLAILTLNYVNELSELQEEIDKENAKKLLDIEESQKNYFYYGDDYYEEYEQNQEKIAVTSDLIFQCSRCRFSNCFDNDELTNKISLINSVEDSMGVRQVYEIALEKNCRHCGNRLKAIIHISEYPVFVIENVEYAQQIGGDIFKFPAIEVILY</sequence>
<protein>
    <submittedName>
        <fullName evidence="1">Uncharacterized protein</fullName>
    </submittedName>
</protein>
<dbReference type="AlphaFoldDB" id="A0A928AB75"/>
<gene>
    <name evidence="1" type="ORF">E7156_06590</name>
</gene>
<organism evidence="1 2">
    <name type="scientific">Streptococcus gallolyticus</name>
    <dbReference type="NCBI Taxonomy" id="315405"/>
    <lineage>
        <taxon>Bacteria</taxon>
        <taxon>Bacillati</taxon>
        <taxon>Bacillota</taxon>
        <taxon>Bacilli</taxon>
        <taxon>Lactobacillales</taxon>
        <taxon>Streptococcaceae</taxon>
        <taxon>Streptococcus</taxon>
    </lineage>
</organism>
<evidence type="ECO:0000313" key="2">
    <source>
        <dbReference type="Proteomes" id="UP000700800"/>
    </source>
</evidence>
<accession>A0A928AB75</accession>
<proteinExistence type="predicted"/>
<dbReference type="Proteomes" id="UP000700800">
    <property type="component" value="Unassembled WGS sequence"/>
</dbReference>
<comment type="caution">
    <text evidence="1">The sequence shown here is derived from an EMBL/GenBank/DDBJ whole genome shotgun (WGS) entry which is preliminary data.</text>
</comment>
<evidence type="ECO:0000313" key="1">
    <source>
        <dbReference type="EMBL" id="MBE6164957.1"/>
    </source>
</evidence>